<evidence type="ECO:0000256" key="1">
    <source>
        <dbReference type="ARBA" id="ARBA00022553"/>
    </source>
</evidence>
<gene>
    <name evidence="4" type="ORF">OnM2_036046</name>
</gene>
<feature type="compositionally biased region" description="Polar residues" evidence="2">
    <location>
        <begin position="529"/>
        <end position="542"/>
    </location>
</feature>
<reference evidence="4 5" key="1">
    <citation type="journal article" date="2018" name="BMC Genomics">
        <title>Comparative genome analyses reveal sequence features reflecting distinct modes of host-adaptation between dicot and monocot powdery mildew.</title>
        <authorList>
            <person name="Wu Y."/>
            <person name="Ma X."/>
            <person name="Pan Z."/>
            <person name="Kale S.D."/>
            <person name="Song Y."/>
            <person name="King H."/>
            <person name="Zhang Q."/>
            <person name="Presley C."/>
            <person name="Deng X."/>
            <person name="Wei C.I."/>
            <person name="Xiao S."/>
        </authorList>
    </citation>
    <scope>NUCLEOTIDE SEQUENCE [LARGE SCALE GENOMIC DNA]</scope>
    <source>
        <strain evidence="4">UMSG2</strain>
    </source>
</reference>
<evidence type="ECO:0000259" key="3">
    <source>
        <dbReference type="PROSITE" id="PS50003"/>
    </source>
</evidence>
<keyword evidence="1" id="KW-0597">Phosphoprotein</keyword>
<evidence type="ECO:0000313" key="5">
    <source>
        <dbReference type="Proteomes" id="UP000286134"/>
    </source>
</evidence>
<dbReference type="OrthoDB" id="5598057at2759"/>
<dbReference type="PANTHER" id="PTHR31941:SF16">
    <property type="entry name" value="PHOSPHATIDYLINOSITOL 4,5-BISPHOSPHATE-BINDING PROTEIN SLM1-RELATED"/>
    <property type="match status" value="1"/>
</dbReference>
<dbReference type="Proteomes" id="UP000286134">
    <property type="component" value="Unassembled WGS sequence"/>
</dbReference>
<organism evidence="4 5">
    <name type="scientific">Erysiphe neolycopersici</name>
    <dbReference type="NCBI Taxonomy" id="212602"/>
    <lineage>
        <taxon>Eukaryota</taxon>
        <taxon>Fungi</taxon>
        <taxon>Dikarya</taxon>
        <taxon>Ascomycota</taxon>
        <taxon>Pezizomycotina</taxon>
        <taxon>Leotiomycetes</taxon>
        <taxon>Erysiphales</taxon>
        <taxon>Erysiphaceae</taxon>
        <taxon>Erysiphe</taxon>
    </lineage>
</organism>
<dbReference type="Pfam" id="PF20400">
    <property type="entry name" value="BAR_4"/>
    <property type="match status" value="1"/>
</dbReference>
<name>A0A420HX69_9PEZI</name>
<dbReference type="InterPro" id="IPR043453">
    <property type="entry name" value="Slm1_PH"/>
</dbReference>
<dbReference type="Gene3D" id="2.30.29.30">
    <property type="entry name" value="Pleckstrin-homology domain (PH domain)/Phosphotyrosine-binding domain (PTB)"/>
    <property type="match status" value="1"/>
</dbReference>
<dbReference type="Gene3D" id="1.20.1270.60">
    <property type="entry name" value="Arfaptin homology (AH) domain/BAR domain"/>
    <property type="match status" value="1"/>
</dbReference>
<proteinExistence type="predicted"/>
<dbReference type="PROSITE" id="PS50003">
    <property type="entry name" value="PH_DOMAIN"/>
    <property type="match status" value="1"/>
</dbReference>
<evidence type="ECO:0000313" key="4">
    <source>
        <dbReference type="EMBL" id="RKF62041.1"/>
    </source>
</evidence>
<dbReference type="CDD" id="cd13311">
    <property type="entry name" value="PH_Slm1"/>
    <property type="match status" value="1"/>
</dbReference>
<dbReference type="InterPro" id="IPR001849">
    <property type="entry name" value="PH_domain"/>
</dbReference>
<dbReference type="SUPFAM" id="SSF50729">
    <property type="entry name" value="PH domain-like"/>
    <property type="match status" value="1"/>
</dbReference>
<feature type="domain" description="PH" evidence="3">
    <location>
        <begin position="410"/>
        <end position="513"/>
    </location>
</feature>
<dbReference type="AlphaFoldDB" id="A0A420HX69"/>
<dbReference type="Pfam" id="PF20399">
    <property type="entry name" value="PH_20"/>
    <property type="match status" value="1"/>
</dbReference>
<dbReference type="EMBL" id="MCFK01003668">
    <property type="protein sequence ID" value="RKF62041.1"/>
    <property type="molecule type" value="Genomic_DNA"/>
</dbReference>
<dbReference type="SUPFAM" id="SSF103657">
    <property type="entry name" value="BAR/IMD domain-like"/>
    <property type="match status" value="1"/>
</dbReference>
<dbReference type="PANTHER" id="PTHR31941">
    <property type="entry name" value="CYTOSKELETAL SIGNALING PROTEIN SLM1"/>
    <property type="match status" value="1"/>
</dbReference>
<sequence>MAQRSSQISLSHVIPENEYGLNFQSRPNPRSGFTVTGTEATLEPNQEALLMAVSQSASRFNEEWDASQRGDSILYEPTQISSSVILPENRPLASRGTILMKTSNHRGSIIKKLPSRRSSRASSVHSLVHQGSDGIDEKDSIFFSPIPTNGNPTELLVNRFQAWRRVLKDIITYFKEIQASYDQRAKSLQKVSNILSNSTPPPDFLQSSGIYDATSVLKTYYKTLISEATKSKDIENEVIYALVGLRSDLQQKIKEIKNLSGDFRNSLEKEMESTRKALNELHESLGLTDTGKRDPYLLKLATDHLIEKQIAEENYLHQAYLNLEASGRELEAIIVGEIQKSYIAFSNILRRETEVTNYTFEELHVGPIAMPKDHEWDHFIKETNNFVDPNVPMRSPHNIKYPGRDHELVQQIRAGLLERKSKYLKSYTAGWYVLTPTHLHEFKSVDKSQAPVMSLNLSEQKLSLFSNSSTTSNKFVLKGRQTGVMHRGHSWVFRCESYETTISWYETLKELIDISHQGPNTRVSKHIRSSSGASQTARSIYSSDGGLDEEDEEPFSSKNPAIETAALSQEALPKRPQAGGRFPSTDLLLNKPHQRDTKILCSQSNENSTLGEVQDLNPKTAEYISEDEIPIESFDLINQNTQVDDTKSDSDKNEISKQEKDINRLLPFQLSDNFASERQVENCDNEIQQRTFVKRSPENSRIDETHSTGIDSNYEVKEENADKDKTQNSILSNHARANLDGVLELVQSEDPQTHCAPDIPLEK</sequence>
<comment type="caution">
    <text evidence="4">The sequence shown here is derived from an EMBL/GenBank/DDBJ whole genome shotgun (WGS) entry which is preliminary data.</text>
</comment>
<dbReference type="InterPro" id="IPR046869">
    <property type="entry name" value="SLM1/RGC1-like_PH"/>
</dbReference>
<feature type="region of interest" description="Disordered" evidence="2">
    <location>
        <begin position="520"/>
        <end position="558"/>
    </location>
</feature>
<accession>A0A420HX69</accession>
<feature type="compositionally biased region" description="Basic and acidic residues" evidence="2">
    <location>
        <begin position="644"/>
        <end position="660"/>
    </location>
</feature>
<dbReference type="STRING" id="212602.A0A420HX69"/>
<evidence type="ECO:0000256" key="2">
    <source>
        <dbReference type="SAM" id="MobiDB-lite"/>
    </source>
</evidence>
<protein>
    <submittedName>
        <fullName evidence="4">Phosphatidylinositol 4,5-bisphosphate-binding protein SLM2</fullName>
    </submittedName>
</protein>
<dbReference type="InterPro" id="IPR046868">
    <property type="entry name" value="BAR_4"/>
</dbReference>
<feature type="region of interest" description="Disordered" evidence="2">
    <location>
        <begin position="641"/>
        <end position="660"/>
    </location>
</feature>
<keyword evidence="5" id="KW-1185">Reference proteome</keyword>
<feature type="region of interest" description="Disordered" evidence="2">
    <location>
        <begin position="570"/>
        <end position="589"/>
    </location>
</feature>
<dbReference type="InterPro" id="IPR027267">
    <property type="entry name" value="AH/BAR_dom_sf"/>
</dbReference>
<dbReference type="SMART" id="SM00233">
    <property type="entry name" value="PH"/>
    <property type="match status" value="1"/>
</dbReference>
<dbReference type="InterPro" id="IPR011993">
    <property type="entry name" value="PH-like_dom_sf"/>
</dbReference>